<evidence type="ECO:0000313" key="3">
    <source>
        <dbReference type="Proteomes" id="UP000183002"/>
    </source>
</evidence>
<proteinExistence type="predicted"/>
<accession>A0A1H8D671</accession>
<keyword evidence="1" id="KW-0732">Signal</keyword>
<evidence type="ECO:0000256" key="1">
    <source>
        <dbReference type="SAM" id="SignalP"/>
    </source>
</evidence>
<name>A0A1H8D671_9RHOB</name>
<feature type="signal peptide" evidence="1">
    <location>
        <begin position="1"/>
        <end position="21"/>
    </location>
</feature>
<protein>
    <recommendedName>
        <fullName evidence="4">Chitin binding Peritrophin-A domain-containing protein</fullName>
    </recommendedName>
</protein>
<evidence type="ECO:0000313" key="2">
    <source>
        <dbReference type="EMBL" id="SEN02702.1"/>
    </source>
</evidence>
<feature type="chain" id="PRO_5010158547" description="Chitin binding Peritrophin-A domain-containing protein" evidence="1">
    <location>
        <begin position="22"/>
        <end position="52"/>
    </location>
</feature>
<dbReference type="EMBL" id="FOCO01000006">
    <property type="protein sequence ID" value="SEN02702.1"/>
    <property type="molecule type" value="Genomic_DNA"/>
</dbReference>
<gene>
    <name evidence="2" type="ORF">SAMN05216227_100690</name>
</gene>
<dbReference type="AlphaFoldDB" id="A0A1H8D671"/>
<dbReference type="PROSITE" id="PS51257">
    <property type="entry name" value="PROKAR_LIPOPROTEIN"/>
    <property type="match status" value="1"/>
</dbReference>
<sequence length="52" mass="5373">MNIKTTFVLLALTLTPTWAMAACNGEAHAQAQSCVDGKVYDSAAMACVPVTG</sequence>
<organism evidence="2 3">
    <name type="scientific">Pseudorhodobacter antarcticus</name>
    <dbReference type="NCBI Taxonomy" id="1077947"/>
    <lineage>
        <taxon>Bacteria</taxon>
        <taxon>Pseudomonadati</taxon>
        <taxon>Pseudomonadota</taxon>
        <taxon>Alphaproteobacteria</taxon>
        <taxon>Rhodobacterales</taxon>
        <taxon>Paracoccaceae</taxon>
        <taxon>Pseudorhodobacter</taxon>
    </lineage>
</organism>
<dbReference type="RefSeq" id="WP_156215084.1">
    <property type="nucleotide sequence ID" value="NZ_FOCO01000006.1"/>
</dbReference>
<evidence type="ECO:0008006" key="4">
    <source>
        <dbReference type="Google" id="ProtNLM"/>
    </source>
</evidence>
<reference evidence="2 3" key="1">
    <citation type="submission" date="2016-10" db="EMBL/GenBank/DDBJ databases">
        <authorList>
            <person name="de Groot N.N."/>
        </authorList>
    </citation>
    <scope>NUCLEOTIDE SEQUENCE [LARGE SCALE GENOMIC DNA]</scope>
    <source>
        <strain evidence="2 3">CGMCC 1.10836</strain>
    </source>
</reference>
<dbReference type="Proteomes" id="UP000183002">
    <property type="component" value="Unassembled WGS sequence"/>
</dbReference>
<dbReference type="OrthoDB" id="7875269at2"/>
<dbReference type="STRING" id="1077947.SAMN05216227_100690"/>
<keyword evidence="3" id="KW-1185">Reference proteome</keyword>